<protein>
    <submittedName>
        <fullName evidence="1">Uncharacterized protein</fullName>
    </submittedName>
</protein>
<organism evidence="1">
    <name type="scientific">Ophidiomyces ophidiicola</name>
    <dbReference type="NCBI Taxonomy" id="1387563"/>
    <lineage>
        <taxon>Eukaryota</taxon>
        <taxon>Fungi</taxon>
        <taxon>Dikarya</taxon>
        <taxon>Ascomycota</taxon>
        <taxon>Pezizomycotina</taxon>
        <taxon>Eurotiomycetes</taxon>
        <taxon>Eurotiomycetidae</taxon>
        <taxon>Onygenales</taxon>
        <taxon>Onygenaceae</taxon>
        <taxon>Ophidiomyces</taxon>
    </lineage>
</organism>
<proteinExistence type="predicted"/>
<evidence type="ECO:0000313" key="1">
    <source>
        <dbReference type="EMBL" id="KAI2382666.1"/>
    </source>
</evidence>
<accession>A0ACB8UPM1</accession>
<comment type="caution">
    <text evidence="1">The sequence shown here is derived from an EMBL/GenBank/DDBJ whole genome shotgun (WGS) entry which is preliminary data.</text>
</comment>
<reference evidence="1" key="1">
    <citation type="journal article" date="2022" name="bioRxiv">
        <title>Population genetic analysis of Ophidiomyces ophidiicola, the causative agent of snake fungal disease, indicates recent introductions to the USA.</title>
        <authorList>
            <person name="Ladner J.T."/>
            <person name="Palmer J.M."/>
            <person name="Ettinger C.L."/>
            <person name="Stajich J.E."/>
            <person name="Farrell T.M."/>
            <person name="Glorioso B.M."/>
            <person name="Lawson B."/>
            <person name="Price S.J."/>
            <person name="Stengle A.G."/>
            <person name="Grear D.A."/>
            <person name="Lorch J.M."/>
        </authorList>
    </citation>
    <scope>NUCLEOTIDE SEQUENCE</scope>
    <source>
        <strain evidence="1">NWHC 24266-5</strain>
    </source>
</reference>
<name>A0ACB8UPM1_9EURO</name>
<gene>
    <name evidence="1" type="ORF">LOY88_005813</name>
</gene>
<dbReference type="EMBL" id="JALBCA010000113">
    <property type="protein sequence ID" value="KAI2382666.1"/>
    <property type="molecule type" value="Genomic_DNA"/>
</dbReference>
<sequence>MAANIEGGASKLDRETTTPFHLKLFYRQSSFNHLSDFHISSPGTPASSTSSPPLPPHLQIYTWYSCTLRELAHLLTSCLPSLLPDPAVGTRLSFRLIYPDTKNQPGGPNASNDAVRGRYLSKDMGSIVISPRADSESREHSLSATLAGPNIDLSGEDADRTLQDARFIIGDYIECAILPPLQDGSVAPNVTPRGASGAFAIGSGMRAFPPVRENGFGRPRHGGGGSGRGAITAPAVPSGEWRRGERIPDEGGRIYGRGNHRPRGRPY</sequence>